<dbReference type="HOGENOM" id="CLU_2945172_0_0_1"/>
<sequence>MRDLEPNRLTSQIHFLHGFDVLALNTTHHWNSGKVINANRWKLHVNAKNFITKAFFSMSH</sequence>
<dbReference type="EnsemblPlants" id="AES72886">
    <property type="protein sequence ID" value="AES72886"/>
    <property type="gene ID" value="MTR_3g096460"/>
</dbReference>
<organism evidence="1 3">
    <name type="scientific">Medicago truncatula</name>
    <name type="common">Barrel medic</name>
    <name type="synonym">Medicago tribuloides</name>
    <dbReference type="NCBI Taxonomy" id="3880"/>
    <lineage>
        <taxon>Eukaryota</taxon>
        <taxon>Viridiplantae</taxon>
        <taxon>Streptophyta</taxon>
        <taxon>Embryophyta</taxon>
        <taxon>Tracheophyta</taxon>
        <taxon>Spermatophyta</taxon>
        <taxon>Magnoliopsida</taxon>
        <taxon>eudicotyledons</taxon>
        <taxon>Gunneridae</taxon>
        <taxon>Pentapetalae</taxon>
        <taxon>rosids</taxon>
        <taxon>fabids</taxon>
        <taxon>Fabales</taxon>
        <taxon>Fabaceae</taxon>
        <taxon>Papilionoideae</taxon>
        <taxon>50 kb inversion clade</taxon>
        <taxon>NPAAA clade</taxon>
        <taxon>Hologalegina</taxon>
        <taxon>IRL clade</taxon>
        <taxon>Trifolieae</taxon>
        <taxon>Medicago</taxon>
    </lineage>
</organism>
<accession>G7JC37</accession>
<evidence type="ECO:0000313" key="2">
    <source>
        <dbReference type="EnsemblPlants" id="AES72886"/>
    </source>
</evidence>
<dbReference type="AlphaFoldDB" id="G7JC37"/>
<dbReference type="PaxDb" id="3880-AES72886"/>
<evidence type="ECO:0000313" key="1">
    <source>
        <dbReference type="EMBL" id="AES72886.1"/>
    </source>
</evidence>
<reference evidence="1 3" key="1">
    <citation type="journal article" date="2011" name="Nature">
        <title>The Medicago genome provides insight into the evolution of rhizobial symbioses.</title>
        <authorList>
            <person name="Young N.D."/>
            <person name="Debelle F."/>
            <person name="Oldroyd G.E."/>
            <person name="Geurts R."/>
            <person name="Cannon S.B."/>
            <person name="Udvardi M.K."/>
            <person name="Benedito V.A."/>
            <person name="Mayer K.F."/>
            <person name="Gouzy J."/>
            <person name="Schoof H."/>
            <person name="Van de Peer Y."/>
            <person name="Proost S."/>
            <person name="Cook D.R."/>
            <person name="Meyers B.C."/>
            <person name="Spannagl M."/>
            <person name="Cheung F."/>
            <person name="De Mita S."/>
            <person name="Krishnakumar V."/>
            <person name="Gundlach H."/>
            <person name="Zhou S."/>
            <person name="Mudge J."/>
            <person name="Bharti A.K."/>
            <person name="Murray J.D."/>
            <person name="Naoumkina M.A."/>
            <person name="Rosen B."/>
            <person name="Silverstein K.A."/>
            <person name="Tang H."/>
            <person name="Rombauts S."/>
            <person name="Zhao P.X."/>
            <person name="Zhou P."/>
            <person name="Barbe V."/>
            <person name="Bardou P."/>
            <person name="Bechner M."/>
            <person name="Bellec A."/>
            <person name="Berger A."/>
            <person name="Berges H."/>
            <person name="Bidwell S."/>
            <person name="Bisseling T."/>
            <person name="Choisne N."/>
            <person name="Couloux A."/>
            <person name="Denny R."/>
            <person name="Deshpande S."/>
            <person name="Dai X."/>
            <person name="Doyle J.J."/>
            <person name="Dudez A.M."/>
            <person name="Farmer A.D."/>
            <person name="Fouteau S."/>
            <person name="Franken C."/>
            <person name="Gibelin C."/>
            <person name="Gish J."/>
            <person name="Goldstein S."/>
            <person name="Gonzalez A.J."/>
            <person name="Green P.J."/>
            <person name="Hallab A."/>
            <person name="Hartog M."/>
            <person name="Hua A."/>
            <person name="Humphray S.J."/>
            <person name="Jeong D.H."/>
            <person name="Jing Y."/>
            <person name="Jocker A."/>
            <person name="Kenton S.M."/>
            <person name="Kim D.J."/>
            <person name="Klee K."/>
            <person name="Lai H."/>
            <person name="Lang C."/>
            <person name="Lin S."/>
            <person name="Macmil S.L."/>
            <person name="Magdelenat G."/>
            <person name="Matthews L."/>
            <person name="McCorrison J."/>
            <person name="Monaghan E.L."/>
            <person name="Mun J.H."/>
            <person name="Najar F.Z."/>
            <person name="Nicholson C."/>
            <person name="Noirot C."/>
            <person name="O'Bleness M."/>
            <person name="Paule C.R."/>
            <person name="Poulain J."/>
            <person name="Prion F."/>
            <person name="Qin B."/>
            <person name="Qu C."/>
            <person name="Retzel E.F."/>
            <person name="Riddle C."/>
            <person name="Sallet E."/>
            <person name="Samain S."/>
            <person name="Samson N."/>
            <person name="Sanders I."/>
            <person name="Saurat O."/>
            <person name="Scarpelli C."/>
            <person name="Schiex T."/>
            <person name="Segurens B."/>
            <person name="Severin A.J."/>
            <person name="Sherrier D.J."/>
            <person name="Shi R."/>
            <person name="Sims S."/>
            <person name="Singer S.R."/>
            <person name="Sinharoy S."/>
            <person name="Sterck L."/>
            <person name="Viollet A."/>
            <person name="Wang B.B."/>
            <person name="Wang K."/>
            <person name="Wang M."/>
            <person name="Wang X."/>
            <person name="Warfsmann J."/>
            <person name="Weissenbach J."/>
            <person name="White D.D."/>
            <person name="White J.D."/>
            <person name="Wiley G.B."/>
            <person name="Wincker P."/>
            <person name="Xing Y."/>
            <person name="Yang L."/>
            <person name="Yao Z."/>
            <person name="Ying F."/>
            <person name="Zhai J."/>
            <person name="Zhou L."/>
            <person name="Zuber A."/>
            <person name="Denarie J."/>
            <person name="Dixon R.A."/>
            <person name="May G.D."/>
            <person name="Schwartz D.C."/>
            <person name="Rogers J."/>
            <person name="Quetier F."/>
            <person name="Town C.D."/>
            <person name="Roe B.A."/>
        </authorList>
    </citation>
    <scope>NUCLEOTIDE SEQUENCE [LARGE SCALE GENOMIC DNA]</scope>
    <source>
        <strain evidence="1">A17</strain>
        <strain evidence="2 3">cv. Jemalong A17</strain>
    </source>
</reference>
<reference evidence="1 3" key="2">
    <citation type="journal article" date="2014" name="BMC Genomics">
        <title>An improved genome release (version Mt4.0) for the model legume Medicago truncatula.</title>
        <authorList>
            <person name="Tang H."/>
            <person name="Krishnakumar V."/>
            <person name="Bidwell S."/>
            <person name="Rosen B."/>
            <person name="Chan A."/>
            <person name="Zhou S."/>
            <person name="Gentzbittel L."/>
            <person name="Childs K.L."/>
            <person name="Yandell M."/>
            <person name="Gundlach H."/>
            <person name="Mayer K.F."/>
            <person name="Schwartz D.C."/>
            <person name="Town C.D."/>
        </authorList>
    </citation>
    <scope>GENOME REANNOTATION</scope>
    <source>
        <strain evidence="2 3">cv. Jemalong A17</strain>
    </source>
</reference>
<protein>
    <submittedName>
        <fullName evidence="1 2">Uncharacterized protein</fullName>
    </submittedName>
</protein>
<reference evidence="2" key="3">
    <citation type="submission" date="2015-04" db="UniProtKB">
        <authorList>
            <consortium name="EnsemblPlants"/>
        </authorList>
    </citation>
    <scope>IDENTIFICATION</scope>
    <source>
        <strain evidence="2">cv. Jemalong A17</strain>
    </source>
</reference>
<proteinExistence type="predicted"/>
<keyword evidence="3" id="KW-1185">Reference proteome</keyword>
<evidence type="ECO:0000313" key="3">
    <source>
        <dbReference type="Proteomes" id="UP000002051"/>
    </source>
</evidence>
<dbReference type="EMBL" id="CM001219">
    <property type="protein sequence ID" value="AES72886.1"/>
    <property type="molecule type" value="Genomic_DNA"/>
</dbReference>
<gene>
    <name evidence="1" type="ordered locus">MTR_3g096460</name>
</gene>
<name>G7JC37_MEDTR</name>
<dbReference type="Proteomes" id="UP000002051">
    <property type="component" value="Chromosome 3"/>
</dbReference>